<sequence length="284" mass="32936">MERNSSFLPKAQWVQKQIIRSPRIHRLIRLPIPATLRELGIDLNRLLELQYLSTVPFQWQSTSTEPDLSLGGILTEVSTFAQRLGMPTRLPSIEQAPDPRLAPLFDTLMKDLCRFVYVAEAIKSEGSKLFCLVMDPKPAKQLSKALEIVAQYTVRTFTVYNNGAFTKRLKAGLVRRAQLELIHLALQFVVCKLSMLLFQCAIDYEVIPTLVVKRRKNGQYEVVYNDSRLRRLSVFPYMHRRESAWWQGLDEFEDDMIRLVGFVVDLRSDSIETRILKYVKDEQK</sequence>
<dbReference type="Proteomes" id="UP000275078">
    <property type="component" value="Unassembled WGS sequence"/>
</dbReference>
<organism evidence="1 2">
    <name type="scientific">Ascobolus immersus RN42</name>
    <dbReference type="NCBI Taxonomy" id="1160509"/>
    <lineage>
        <taxon>Eukaryota</taxon>
        <taxon>Fungi</taxon>
        <taxon>Dikarya</taxon>
        <taxon>Ascomycota</taxon>
        <taxon>Pezizomycotina</taxon>
        <taxon>Pezizomycetes</taxon>
        <taxon>Pezizales</taxon>
        <taxon>Ascobolaceae</taxon>
        <taxon>Ascobolus</taxon>
    </lineage>
</organism>
<gene>
    <name evidence="1" type="ORF">BJ508DRAFT_309198</name>
</gene>
<proteinExistence type="predicted"/>
<dbReference type="AlphaFoldDB" id="A0A3N4I2V9"/>
<evidence type="ECO:0000313" key="2">
    <source>
        <dbReference type="Proteomes" id="UP000275078"/>
    </source>
</evidence>
<protein>
    <submittedName>
        <fullName evidence="1">Uncharacterized protein</fullName>
    </submittedName>
</protein>
<evidence type="ECO:0000313" key="1">
    <source>
        <dbReference type="EMBL" id="RPA78561.1"/>
    </source>
</evidence>
<dbReference type="EMBL" id="ML119710">
    <property type="protein sequence ID" value="RPA78561.1"/>
    <property type="molecule type" value="Genomic_DNA"/>
</dbReference>
<name>A0A3N4I2V9_ASCIM</name>
<accession>A0A3N4I2V9</accession>
<keyword evidence="2" id="KW-1185">Reference proteome</keyword>
<reference evidence="1 2" key="1">
    <citation type="journal article" date="2018" name="Nat. Ecol. Evol.">
        <title>Pezizomycetes genomes reveal the molecular basis of ectomycorrhizal truffle lifestyle.</title>
        <authorList>
            <person name="Murat C."/>
            <person name="Payen T."/>
            <person name="Noel B."/>
            <person name="Kuo A."/>
            <person name="Morin E."/>
            <person name="Chen J."/>
            <person name="Kohler A."/>
            <person name="Krizsan K."/>
            <person name="Balestrini R."/>
            <person name="Da Silva C."/>
            <person name="Montanini B."/>
            <person name="Hainaut M."/>
            <person name="Levati E."/>
            <person name="Barry K.W."/>
            <person name="Belfiori B."/>
            <person name="Cichocki N."/>
            <person name="Clum A."/>
            <person name="Dockter R.B."/>
            <person name="Fauchery L."/>
            <person name="Guy J."/>
            <person name="Iotti M."/>
            <person name="Le Tacon F."/>
            <person name="Lindquist E.A."/>
            <person name="Lipzen A."/>
            <person name="Malagnac F."/>
            <person name="Mello A."/>
            <person name="Molinier V."/>
            <person name="Miyauchi S."/>
            <person name="Poulain J."/>
            <person name="Riccioni C."/>
            <person name="Rubini A."/>
            <person name="Sitrit Y."/>
            <person name="Splivallo R."/>
            <person name="Traeger S."/>
            <person name="Wang M."/>
            <person name="Zifcakova L."/>
            <person name="Wipf D."/>
            <person name="Zambonelli A."/>
            <person name="Paolocci F."/>
            <person name="Nowrousian M."/>
            <person name="Ottonello S."/>
            <person name="Baldrian P."/>
            <person name="Spatafora J.W."/>
            <person name="Henrissat B."/>
            <person name="Nagy L.G."/>
            <person name="Aury J.M."/>
            <person name="Wincker P."/>
            <person name="Grigoriev I.V."/>
            <person name="Bonfante P."/>
            <person name="Martin F.M."/>
        </authorList>
    </citation>
    <scope>NUCLEOTIDE SEQUENCE [LARGE SCALE GENOMIC DNA]</scope>
    <source>
        <strain evidence="1 2">RN42</strain>
    </source>
</reference>